<evidence type="ECO:0000313" key="4">
    <source>
        <dbReference type="EMBL" id="CBJ31235.1"/>
    </source>
</evidence>
<dbReference type="Gene3D" id="1.25.40.20">
    <property type="entry name" value="Ankyrin repeat-containing domain"/>
    <property type="match status" value="1"/>
</dbReference>
<keyword evidence="1" id="KW-0677">Repeat</keyword>
<dbReference type="GO" id="GO:0010564">
    <property type="term" value="P:regulation of cell cycle process"/>
    <property type="evidence" value="ECO:0007669"/>
    <property type="project" value="TreeGrafter"/>
</dbReference>
<dbReference type="eggNOG" id="KOG4177">
    <property type="taxonomic scope" value="Eukaryota"/>
</dbReference>
<dbReference type="EMBL" id="FN648421">
    <property type="protein sequence ID" value="CBJ31235.1"/>
    <property type="molecule type" value="Genomic_DNA"/>
</dbReference>
<evidence type="ECO:0000256" key="1">
    <source>
        <dbReference type="ARBA" id="ARBA00022737"/>
    </source>
</evidence>
<dbReference type="PANTHER" id="PTHR24198">
    <property type="entry name" value="ANKYRIN REPEAT AND PROTEIN KINASE DOMAIN-CONTAINING PROTEIN"/>
    <property type="match status" value="1"/>
</dbReference>
<dbReference type="InParanoid" id="D7FSU4"/>
<feature type="repeat" description="ANK" evidence="3">
    <location>
        <begin position="81"/>
        <end position="113"/>
    </location>
</feature>
<organism evidence="4 5">
    <name type="scientific">Ectocarpus siliculosus</name>
    <name type="common">Brown alga</name>
    <name type="synonym">Conferva siliculosa</name>
    <dbReference type="NCBI Taxonomy" id="2880"/>
    <lineage>
        <taxon>Eukaryota</taxon>
        <taxon>Sar</taxon>
        <taxon>Stramenopiles</taxon>
        <taxon>Ochrophyta</taxon>
        <taxon>PX clade</taxon>
        <taxon>Phaeophyceae</taxon>
        <taxon>Ectocarpales</taxon>
        <taxon>Ectocarpaceae</taxon>
        <taxon>Ectocarpus</taxon>
    </lineage>
</organism>
<keyword evidence="2 3" id="KW-0040">ANK repeat</keyword>
<sequence>MPQVPQPQQWPRGPKNSLHEAADYGFFETAAALLASDAFDIDLGEDEGGWTALMIASHRGYSLIVRMLLSKGAQVSIADVHGDSGLHLSVLAGHMAVTKTLVEAGAPLEVATKQLLCTPLHLAADNGCIESITTSLEADVPPLDMAAQNGHAEVVQELIRQHCRPRVGQLLVEAGADTTSAVPVSKHFGKDSVTPLGLTMRLLDGRSTYPLTEEQLKKLKAIRRLLLRVEAVHAVSWLWSTDISTITHSTAHGTDRTIATSTTGTPLMLMMRRRTKRREVPLSALLRWEVVVTWR</sequence>
<protein>
    <submittedName>
        <fullName evidence="4">EsV-1-199</fullName>
    </submittedName>
</protein>
<evidence type="ECO:0000256" key="2">
    <source>
        <dbReference type="ARBA" id="ARBA00023043"/>
    </source>
</evidence>
<dbReference type="Pfam" id="PF00023">
    <property type="entry name" value="Ank"/>
    <property type="match status" value="1"/>
</dbReference>
<name>D7FSU4_ECTSI</name>
<gene>
    <name evidence="4" type="ORF">Esi_0240_0014</name>
</gene>
<dbReference type="OrthoDB" id="1577640at2759"/>
<evidence type="ECO:0000313" key="5">
    <source>
        <dbReference type="Proteomes" id="UP000002630"/>
    </source>
</evidence>
<dbReference type="SMART" id="SM00248">
    <property type="entry name" value="ANK"/>
    <property type="match status" value="4"/>
</dbReference>
<dbReference type="InterPro" id="IPR002110">
    <property type="entry name" value="Ankyrin_rpt"/>
</dbReference>
<dbReference type="GO" id="GO:0005737">
    <property type="term" value="C:cytoplasm"/>
    <property type="evidence" value="ECO:0007669"/>
    <property type="project" value="TreeGrafter"/>
</dbReference>
<dbReference type="Proteomes" id="UP000002630">
    <property type="component" value="Linkage Group LG33"/>
</dbReference>
<dbReference type="PROSITE" id="PS50088">
    <property type="entry name" value="ANK_REPEAT"/>
    <property type="match status" value="2"/>
</dbReference>
<dbReference type="SUPFAM" id="SSF48403">
    <property type="entry name" value="Ankyrin repeat"/>
    <property type="match status" value="1"/>
</dbReference>
<keyword evidence="5" id="KW-1185">Reference proteome</keyword>
<dbReference type="EMBL" id="FN649758">
    <property type="protein sequence ID" value="CBJ31235.1"/>
    <property type="molecule type" value="Genomic_DNA"/>
</dbReference>
<dbReference type="InterPro" id="IPR036770">
    <property type="entry name" value="Ankyrin_rpt-contain_sf"/>
</dbReference>
<dbReference type="Pfam" id="PF12796">
    <property type="entry name" value="Ank_2"/>
    <property type="match status" value="1"/>
</dbReference>
<reference evidence="4 5" key="1">
    <citation type="journal article" date="2010" name="Nature">
        <title>The Ectocarpus genome and the independent evolution of multicellularity in brown algae.</title>
        <authorList>
            <person name="Cock J.M."/>
            <person name="Sterck L."/>
            <person name="Rouze P."/>
            <person name="Scornet D."/>
            <person name="Allen A.E."/>
            <person name="Amoutzias G."/>
            <person name="Anthouard V."/>
            <person name="Artiguenave F."/>
            <person name="Aury J.M."/>
            <person name="Badger J.H."/>
            <person name="Beszteri B."/>
            <person name="Billiau K."/>
            <person name="Bonnet E."/>
            <person name="Bothwell J.H."/>
            <person name="Bowler C."/>
            <person name="Boyen C."/>
            <person name="Brownlee C."/>
            <person name="Carrano C.J."/>
            <person name="Charrier B."/>
            <person name="Cho G.Y."/>
            <person name="Coelho S.M."/>
            <person name="Collen J."/>
            <person name="Corre E."/>
            <person name="Da Silva C."/>
            <person name="Delage L."/>
            <person name="Delaroque N."/>
            <person name="Dittami S.M."/>
            <person name="Doulbeau S."/>
            <person name="Elias M."/>
            <person name="Farnham G."/>
            <person name="Gachon C.M."/>
            <person name="Gschloessl B."/>
            <person name="Heesch S."/>
            <person name="Jabbari K."/>
            <person name="Jubin C."/>
            <person name="Kawai H."/>
            <person name="Kimura K."/>
            <person name="Kloareg B."/>
            <person name="Kupper F.C."/>
            <person name="Lang D."/>
            <person name="Le Bail A."/>
            <person name="Leblanc C."/>
            <person name="Lerouge P."/>
            <person name="Lohr M."/>
            <person name="Lopez P.J."/>
            <person name="Martens C."/>
            <person name="Maumus F."/>
            <person name="Michel G."/>
            <person name="Miranda-Saavedra D."/>
            <person name="Morales J."/>
            <person name="Moreau H."/>
            <person name="Motomura T."/>
            <person name="Nagasato C."/>
            <person name="Napoli C.A."/>
            <person name="Nelson D.R."/>
            <person name="Nyvall-Collen P."/>
            <person name="Peters A.F."/>
            <person name="Pommier C."/>
            <person name="Potin P."/>
            <person name="Poulain J."/>
            <person name="Quesneville H."/>
            <person name="Read B."/>
            <person name="Rensing S.A."/>
            <person name="Ritter A."/>
            <person name="Rousvoal S."/>
            <person name="Samanta M."/>
            <person name="Samson G."/>
            <person name="Schroeder D.C."/>
            <person name="Segurens B."/>
            <person name="Strittmatter M."/>
            <person name="Tonon T."/>
            <person name="Tregear J.W."/>
            <person name="Valentin K."/>
            <person name="von Dassow P."/>
            <person name="Yamagishi T."/>
            <person name="Van de Peer Y."/>
            <person name="Wincker P."/>
        </authorList>
    </citation>
    <scope>NUCLEOTIDE SEQUENCE [LARGE SCALE GENOMIC DNA]</scope>
    <source>
        <strain evidence="5">Ec32 / CCAP1310/4</strain>
    </source>
</reference>
<dbReference type="PROSITE" id="PS50297">
    <property type="entry name" value="ANK_REP_REGION"/>
    <property type="match status" value="2"/>
</dbReference>
<dbReference type="STRING" id="2880.D7FSU4"/>
<feature type="repeat" description="ANK" evidence="3">
    <location>
        <begin position="48"/>
        <end position="80"/>
    </location>
</feature>
<dbReference type="PANTHER" id="PTHR24198:SF175">
    <property type="entry name" value="ANKYRIN REPEAT AND PROTEIN KINASE DOMAIN-CONTAINING PROTEIN 1"/>
    <property type="match status" value="1"/>
</dbReference>
<evidence type="ECO:0000256" key="3">
    <source>
        <dbReference type="PROSITE-ProRule" id="PRU00023"/>
    </source>
</evidence>
<dbReference type="AlphaFoldDB" id="D7FSU4"/>
<proteinExistence type="predicted"/>
<accession>D7FSU4</accession>